<keyword evidence="6" id="KW-0539">Nucleus</keyword>
<evidence type="ECO:0000256" key="4">
    <source>
        <dbReference type="ARBA" id="ARBA00022771"/>
    </source>
</evidence>
<dbReference type="EMBL" id="CAJNOC010001203">
    <property type="protein sequence ID" value="CAF0844311.1"/>
    <property type="molecule type" value="Genomic_DNA"/>
</dbReference>
<sequence length="715" mass="82677">MNQPGESLFAIDSLAVYKDQCKNMSPHQSFVYKLGLELCMSYITQDEETADLYDSKFIEDLEEKNKVFKFPYCKCQICGFKTESRLVMDSHLTEPHNLTTNNVCNFCPNFKAKSKEKYSEHVLKEHGRLAKLEKHFIDEKLMCPICDYETPIATVTPKIIDLERTQNHVLNQCPFRDNNTDVNPVFTIDYKHILNNNLAPSQFDLLNYEFLFNKKPQDNLVNKFNLFSACLLKTNSILATQATQEDNFMLQQTKILESLLYNKPLSVQKENIIHNKSIKINQIPIGPVQNVPKPIQKISYDQNPIKCDLCTVVFSGTFALVNYETHLKMAHQIRNLQDLRACLSKCFRPVEPKTTPQSIKVIKINQNLVLLRKNEINPITQVVKRPIEVIDLEKEDDLVVKKPKIDNNELLIQAKLKEIETEKKIIFSLLKIHKNDSDLVELKGIQGNCYVCKKSFQNLLSHLSVEHQIDTCKSLELNRCILCGGVFQDKSENIKHQYESHNLISFSSLNKIFTIDQVKLDVKNNTNNEPKNEPKNETKNEPNNEPKNVLKNELKNNLKDDLDCVIIDEKKEINLKIDTKNNEVKNDDLNKGKKCVKCHKEFDSFNTLLDHVKNEHGSFGNKVTVNEKVEPISSVLDKKITCKFCGNTEIKNTEEYQKHLIESHIKKCQVKVQKLTESDDRVKNKIEQIQNEAKLASLVKIDKIEKKNSRRRMKK</sequence>
<evidence type="ECO:0000256" key="6">
    <source>
        <dbReference type="ARBA" id="ARBA00023242"/>
    </source>
</evidence>
<feature type="domain" description="C2H2-type" evidence="8">
    <location>
        <begin position="480"/>
        <end position="501"/>
    </location>
</feature>
<evidence type="ECO:0000259" key="8">
    <source>
        <dbReference type="PROSITE" id="PS00028"/>
    </source>
</evidence>
<dbReference type="Proteomes" id="UP000663879">
    <property type="component" value="Unassembled WGS sequence"/>
</dbReference>
<evidence type="ECO:0000256" key="5">
    <source>
        <dbReference type="ARBA" id="ARBA00022833"/>
    </source>
</evidence>
<dbReference type="GO" id="GO:0005634">
    <property type="term" value="C:nucleus"/>
    <property type="evidence" value="ECO:0007669"/>
    <property type="project" value="UniProtKB-SubCell"/>
</dbReference>
<dbReference type="InterPro" id="IPR050888">
    <property type="entry name" value="ZnF_C2H2-type_TF"/>
</dbReference>
<reference evidence="9" key="1">
    <citation type="submission" date="2021-02" db="EMBL/GenBank/DDBJ databases">
        <authorList>
            <person name="Nowell W R."/>
        </authorList>
    </citation>
    <scope>NUCLEOTIDE SEQUENCE</scope>
    <source>
        <strain evidence="9">Ploen Becks lab</strain>
    </source>
</reference>
<comment type="caution">
    <text evidence="9">The sequence shown here is derived from an EMBL/GenBank/DDBJ whole genome shotgun (WGS) entry which is preliminary data.</text>
</comment>
<evidence type="ECO:0000256" key="3">
    <source>
        <dbReference type="ARBA" id="ARBA00022737"/>
    </source>
</evidence>
<feature type="compositionally biased region" description="Basic and acidic residues" evidence="7">
    <location>
        <begin position="530"/>
        <end position="547"/>
    </location>
</feature>
<keyword evidence="4" id="KW-0863">Zinc-finger</keyword>
<keyword evidence="3" id="KW-0677">Repeat</keyword>
<dbReference type="OrthoDB" id="6110130at2759"/>
<keyword evidence="10" id="KW-1185">Reference proteome</keyword>
<evidence type="ECO:0000313" key="10">
    <source>
        <dbReference type="Proteomes" id="UP000663879"/>
    </source>
</evidence>
<evidence type="ECO:0000256" key="7">
    <source>
        <dbReference type="SAM" id="MobiDB-lite"/>
    </source>
</evidence>
<accession>A0A813VJL7</accession>
<gene>
    <name evidence="9" type="ORF">OXX778_LOCUS8619</name>
</gene>
<feature type="region of interest" description="Disordered" evidence="7">
    <location>
        <begin position="523"/>
        <end position="547"/>
    </location>
</feature>
<evidence type="ECO:0000313" key="9">
    <source>
        <dbReference type="EMBL" id="CAF0844311.1"/>
    </source>
</evidence>
<keyword evidence="5" id="KW-0862">Zinc</keyword>
<dbReference type="PROSITE" id="PS00028">
    <property type="entry name" value="ZINC_FINGER_C2H2_1"/>
    <property type="match status" value="2"/>
</dbReference>
<dbReference type="SMART" id="SM00355">
    <property type="entry name" value="ZnF_C2H2"/>
    <property type="match status" value="7"/>
</dbReference>
<dbReference type="GO" id="GO:0008270">
    <property type="term" value="F:zinc ion binding"/>
    <property type="evidence" value="ECO:0007669"/>
    <property type="project" value="UniProtKB-KW"/>
</dbReference>
<evidence type="ECO:0000256" key="1">
    <source>
        <dbReference type="ARBA" id="ARBA00004123"/>
    </source>
</evidence>
<organism evidence="9 10">
    <name type="scientific">Brachionus calyciflorus</name>
    <dbReference type="NCBI Taxonomy" id="104777"/>
    <lineage>
        <taxon>Eukaryota</taxon>
        <taxon>Metazoa</taxon>
        <taxon>Spiralia</taxon>
        <taxon>Gnathifera</taxon>
        <taxon>Rotifera</taxon>
        <taxon>Eurotatoria</taxon>
        <taxon>Monogononta</taxon>
        <taxon>Pseudotrocha</taxon>
        <taxon>Ploima</taxon>
        <taxon>Brachionidae</taxon>
        <taxon>Brachionus</taxon>
    </lineage>
</organism>
<dbReference type="InterPro" id="IPR013087">
    <property type="entry name" value="Znf_C2H2_type"/>
</dbReference>
<name>A0A813VJL7_9BILA</name>
<feature type="domain" description="C2H2-type" evidence="8">
    <location>
        <begin position="595"/>
        <end position="616"/>
    </location>
</feature>
<keyword evidence="2" id="KW-0479">Metal-binding</keyword>
<proteinExistence type="predicted"/>
<dbReference type="AlphaFoldDB" id="A0A813VJL7"/>
<evidence type="ECO:0000256" key="2">
    <source>
        <dbReference type="ARBA" id="ARBA00022723"/>
    </source>
</evidence>
<dbReference type="PANTHER" id="PTHR24406">
    <property type="entry name" value="TRANSCRIPTIONAL REPRESSOR CTCFL-RELATED"/>
    <property type="match status" value="1"/>
</dbReference>
<protein>
    <recommendedName>
        <fullName evidence="8">C2H2-type domain-containing protein</fullName>
    </recommendedName>
</protein>
<comment type="subcellular location">
    <subcellularLocation>
        <location evidence="1">Nucleus</location>
    </subcellularLocation>
</comment>